<keyword evidence="2" id="KW-0479">Metal-binding</keyword>
<dbReference type="Pfam" id="PF17921">
    <property type="entry name" value="Integrase_H2C2"/>
    <property type="match status" value="1"/>
</dbReference>
<dbReference type="InterPro" id="IPR036397">
    <property type="entry name" value="RNaseH_sf"/>
</dbReference>
<dbReference type="VEuPathDB" id="VectorBase:LLONM1_002323"/>
<dbReference type="Gene3D" id="1.10.340.70">
    <property type="match status" value="1"/>
</dbReference>
<evidence type="ECO:0000313" key="6">
    <source>
        <dbReference type="EMBL" id="MBC1178153.1"/>
    </source>
</evidence>
<feature type="domain" description="Integrase catalytic" evidence="5">
    <location>
        <begin position="576"/>
        <end position="642"/>
    </location>
</feature>
<feature type="region of interest" description="Disordered" evidence="3">
    <location>
        <begin position="654"/>
        <end position="673"/>
    </location>
</feature>
<dbReference type="SMART" id="SM00343">
    <property type="entry name" value="ZnF_C2HC"/>
    <property type="match status" value="2"/>
</dbReference>
<dbReference type="GO" id="GO:0008270">
    <property type="term" value="F:zinc ion binding"/>
    <property type="evidence" value="ECO:0007669"/>
    <property type="project" value="UniProtKB-KW"/>
</dbReference>
<dbReference type="Gene3D" id="2.40.70.10">
    <property type="entry name" value="Acid Proteases"/>
    <property type="match status" value="1"/>
</dbReference>
<dbReference type="InterPro" id="IPR041588">
    <property type="entry name" value="Integrase_H2C2"/>
</dbReference>
<dbReference type="InterPro" id="IPR050951">
    <property type="entry name" value="Retrovirus_Pol_polyprotein"/>
</dbReference>
<feature type="compositionally biased region" description="Basic and acidic residues" evidence="3">
    <location>
        <begin position="780"/>
        <end position="790"/>
    </location>
</feature>
<dbReference type="PANTHER" id="PTHR37984">
    <property type="entry name" value="PROTEIN CBG26694"/>
    <property type="match status" value="1"/>
</dbReference>
<name>A0A1B0CFC4_LUTLO</name>
<dbReference type="InterPro" id="IPR012337">
    <property type="entry name" value="RNaseH-like_sf"/>
</dbReference>
<evidence type="ECO:0000313" key="8">
    <source>
        <dbReference type="Proteomes" id="UP000092461"/>
    </source>
</evidence>
<evidence type="ECO:0000256" key="3">
    <source>
        <dbReference type="SAM" id="MobiDB-lite"/>
    </source>
</evidence>
<evidence type="ECO:0000259" key="4">
    <source>
        <dbReference type="PROSITE" id="PS50158"/>
    </source>
</evidence>
<feature type="compositionally biased region" description="Acidic residues" evidence="3">
    <location>
        <begin position="746"/>
        <end position="765"/>
    </location>
</feature>
<reference evidence="7" key="3">
    <citation type="submission" date="2020-05" db="UniProtKB">
        <authorList>
            <consortium name="EnsemblMetazoa"/>
        </authorList>
    </citation>
    <scope>IDENTIFICATION</scope>
    <source>
        <strain evidence="7">Jacobina</strain>
    </source>
</reference>
<organism evidence="7 8">
    <name type="scientific">Lutzomyia longipalpis</name>
    <name type="common">Sand fly</name>
    <dbReference type="NCBI Taxonomy" id="7200"/>
    <lineage>
        <taxon>Eukaryota</taxon>
        <taxon>Metazoa</taxon>
        <taxon>Ecdysozoa</taxon>
        <taxon>Arthropoda</taxon>
        <taxon>Hexapoda</taxon>
        <taxon>Insecta</taxon>
        <taxon>Pterygota</taxon>
        <taxon>Neoptera</taxon>
        <taxon>Endopterygota</taxon>
        <taxon>Diptera</taxon>
        <taxon>Nematocera</taxon>
        <taxon>Psychodoidea</taxon>
        <taxon>Psychodidae</taxon>
        <taxon>Lutzomyia</taxon>
        <taxon>Lutzomyia</taxon>
    </lineage>
</organism>
<dbReference type="InterPro" id="IPR001878">
    <property type="entry name" value="Znf_CCHC"/>
</dbReference>
<dbReference type="SUPFAM" id="SSF50630">
    <property type="entry name" value="Acid proteases"/>
    <property type="match status" value="1"/>
</dbReference>
<dbReference type="AlphaFoldDB" id="A0A1B0CFC4"/>
<reference evidence="8" key="1">
    <citation type="submission" date="2012-05" db="EMBL/GenBank/DDBJ databases">
        <title>Whole Genome Assembly of Lutzomyia longipalpis.</title>
        <authorList>
            <person name="Richards S."/>
            <person name="Qu C."/>
            <person name="Dillon R."/>
            <person name="Worley K."/>
            <person name="Scherer S."/>
            <person name="Batterton M."/>
            <person name="Taylor A."/>
            <person name="Hawes A."/>
            <person name="Hernandez B."/>
            <person name="Kovar C."/>
            <person name="Mandapat C."/>
            <person name="Pham C."/>
            <person name="Qu C."/>
            <person name="Jing C."/>
            <person name="Bess C."/>
            <person name="Bandaranaike D."/>
            <person name="Ngo D."/>
            <person name="Ongeri F."/>
            <person name="Arias F."/>
            <person name="Lara F."/>
            <person name="Weissenberger G."/>
            <person name="Kamau G."/>
            <person name="Han H."/>
            <person name="Shen H."/>
            <person name="Dinh H."/>
            <person name="Khalil I."/>
            <person name="Jones J."/>
            <person name="Shafer J."/>
            <person name="Jayaseelan J."/>
            <person name="Quiroz J."/>
            <person name="Blankenburg K."/>
            <person name="Nguyen L."/>
            <person name="Jackson L."/>
            <person name="Francisco L."/>
            <person name="Tang L.-Y."/>
            <person name="Pu L.-L."/>
            <person name="Perales L."/>
            <person name="Lorensuhewa L."/>
            <person name="Munidasa M."/>
            <person name="Coyle M."/>
            <person name="Taylor M."/>
            <person name="Puazo M."/>
            <person name="Firestine M."/>
            <person name="Scheel M."/>
            <person name="Javaid M."/>
            <person name="Wang M."/>
            <person name="Li M."/>
            <person name="Tabassum N."/>
            <person name="Saada N."/>
            <person name="Osuji N."/>
            <person name="Aqrawi P."/>
            <person name="Fu Q."/>
            <person name="Thornton R."/>
            <person name="Raj R."/>
            <person name="Goodspeed R."/>
            <person name="Mata R."/>
            <person name="Najjar R."/>
            <person name="Gubbala S."/>
            <person name="Lee S."/>
            <person name="Denson S."/>
            <person name="Patil S."/>
            <person name="Macmil S."/>
            <person name="Qi S."/>
            <person name="Matskevitch T."/>
            <person name="Palculict T."/>
            <person name="Mathew T."/>
            <person name="Vee V."/>
            <person name="Velamala V."/>
            <person name="Korchina V."/>
            <person name="Cai W."/>
            <person name="Liu W."/>
            <person name="Dai W."/>
            <person name="Zou X."/>
            <person name="Zhu Y."/>
            <person name="Zhang Y."/>
            <person name="Wu Y.-Q."/>
            <person name="Xin Y."/>
            <person name="Nazarath L."/>
            <person name="Kovar C."/>
            <person name="Han Y."/>
            <person name="Muzny D."/>
            <person name="Gibbs R."/>
        </authorList>
    </citation>
    <scope>NUCLEOTIDE SEQUENCE [LARGE SCALE GENOMIC DNA]</scope>
    <source>
        <strain evidence="8">Jacobina</strain>
    </source>
</reference>
<feature type="region of interest" description="Disordered" evidence="3">
    <location>
        <begin position="729"/>
        <end position="800"/>
    </location>
</feature>
<sequence length="800" mass="91537">MATEENNEVKATQRKSRDGPNLGPYDPKRSWESYRERLEIWFEMNDITKDSKKRGYLLTEIGDDVYETLKGLVMPKKILDKTYEALVAVINEHYGPEKNVIMERYNFMKRVQKPGESVSEFIAEISKLSQHCQFQELENMLRDRIVCGILNEGLRKKLLSEKKLTYKTACEMARADETATKGVEEMKAEVPTANEGPVVAKISQKTCYRCKKKHDAADCWFKDKDCRKCGKIGHSAAACRSKETKQKKVNAVEEPEESTEGELASINLIGKAGHKVELQIEGRKICMEIDSGASNTVMCWDQWKTLKVPAKLKSSNLKLQTWLKRGVEIVGQAVVLVKLADKTVNLPLIITKSGGNSLLGRNWFQPLGIFIHIPMINAIEENKVEGLLQKMTRWCLTLASYDYEIEYRPGEKHQNADALSRVPVRESLKLAEEEESRGEILMLQDDVIPVSAVEIQEHTKKDKTLMRVKRWILEGWPDRCPDPELKPFFMVRKELSIMRDVLLRGNQVVVPKTLQERLLNSLHATHWGMVNMKAIARSYMWWPGIDAQIETKVKQCERCQVVRNSPPRAPLCSDEELHKPWERLHLDFAGPVKGVTYLIVVDAMSKWLEVKIVRSQSSKEVIRILRELFATHGVPSEIYTDNAIDGKKAEVMFEQDTPGGNQRGREKEKKQPRKFRVGDAVYVRNYSEGNQWVPAWVAEVTGPVSYKVQTENGTVWRRHVNQMIERLVKNTPPPEDFGATSGQQNVEDEPDDGEPLSEEENDFESASESIVNTTAESPEQEPRPQRERRLPAYLRDYVLS</sequence>
<dbReference type="VEuPathDB" id="VectorBase:LLOJ003045"/>
<reference evidence="6" key="2">
    <citation type="journal article" date="2020" name="BMC">
        <title>Leishmania infection induces a limited differential gene expression in the sand fly midgut.</title>
        <authorList>
            <person name="Coutinho-Abreu I.V."/>
            <person name="Serafim T.D."/>
            <person name="Meneses C."/>
            <person name="Kamhawi S."/>
            <person name="Oliveira F."/>
            <person name="Valenzuela J.G."/>
        </authorList>
    </citation>
    <scope>NUCLEOTIDE SEQUENCE</scope>
    <source>
        <strain evidence="6">Jacobina</strain>
        <tissue evidence="6">Midgut</tissue>
    </source>
</reference>
<accession>A0A1B0CFC4</accession>
<protein>
    <recommendedName>
        <fullName evidence="1">RNA-directed DNA polymerase</fullName>
        <ecNumber evidence="1">2.7.7.49</ecNumber>
    </recommendedName>
</protein>
<evidence type="ECO:0000256" key="1">
    <source>
        <dbReference type="ARBA" id="ARBA00012493"/>
    </source>
</evidence>
<keyword evidence="2" id="KW-0862">Zinc</keyword>
<feature type="region of interest" description="Disordered" evidence="3">
    <location>
        <begin position="1"/>
        <end position="28"/>
    </location>
</feature>
<keyword evidence="8" id="KW-1185">Reference proteome</keyword>
<evidence type="ECO:0000313" key="7">
    <source>
        <dbReference type="EnsemblMetazoa" id="LLOJ003045-PA"/>
    </source>
</evidence>
<dbReference type="EMBL" id="AJWK01009946">
    <property type="status" value="NOT_ANNOTATED_CDS"/>
    <property type="molecule type" value="Genomic_DNA"/>
</dbReference>
<dbReference type="EC" id="2.7.7.49" evidence="1"/>
<dbReference type="InterPro" id="IPR001584">
    <property type="entry name" value="Integrase_cat-core"/>
</dbReference>
<dbReference type="GO" id="GO:0003676">
    <property type="term" value="F:nucleic acid binding"/>
    <property type="evidence" value="ECO:0007669"/>
    <property type="project" value="InterPro"/>
</dbReference>
<dbReference type="GO" id="GO:0003964">
    <property type="term" value="F:RNA-directed DNA polymerase activity"/>
    <property type="evidence" value="ECO:0007669"/>
    <property type="project" value="UniProtKB-EC"/>
</dbReference>
<dbReference type="EnsemblMetazoa" id="LLOJ003045-RA">
    <property type="protein sequence ID" value="LLOJ003045-PA"/>
    <property type="gene ID" value="LLOJ003045"/>
</dbReference>
<dbReference type="Proteomes" id="UP000092461">
    <property type="component" value="Unassembled WGS sequence"/>
</dbReference>
<dbReference type="PROSITE" id="PS50994">
    <property type="entry name" value="INTEGRASE"/>
    <property type="match status" value="1"/>
</dbReference>
<dbReference type="PANTHER" id="PTHR37984:SF12">
    <property type="entry name" value="RIBONUCLEASE H"/>
    <property type="match status" value="1"/>
</dbReference>
<dbReference type="VEuPathDB" id="VectorBase:LLONM1_011152"/>
<dbReference type="EMBL" id="GITU01009450">
    <property type="protein sequence ID" value="MBC1178153.1"/>
    <property type="molecule type" value="Transcribed_RNA"/>
</dbReference>
<dbReference type="PROSITE" id="PS50158">
    <property type="entry name" value="ZF_CCHC"/>
    <property type="match status" value="1"/>
</dbReference>
<dbReference type="VEuPathDB" id="VectorBase:LLONM1_003633"/>
<dbReference type="FunFam" id="1.10.340.70:FF:000003">
    <property type="entry name" value="Protein CBG25708"/>
    <property type="match status" value="1"/>
</dbReference>
<dbReference type="InterPro" id="IPR021109">
    <property type="entry name" value="Peptidase_aspartic_dom_sf"/>
</dbReference>
<feature type="domain" description="CCHC-type" evidence="4">
    <location>
        <begin position="226"/>
        <end position="241"/>
    </location>
</feature>
<evidence type="ECO:0000256" key="2">
    <source>
        <dbReference type="PROSITE-ProRule" id="PRU00047"/>
    </source>
</evidence>
<proteinExistence type="predicted"/>
<dbReference type="Gene3D" id="3.30.420.10">
    <property type="entry name" value="Ribonuclease H-like superfamily/Ribonuclease H"/>
    <property type="match status" value="1"/>
</dbReference>
<dbReference type="SUPFAM" id="SSF53098">
    <property type="entry name" value="Ribonuclease H-like"/>
    <property type="match status" value="1"/>
</dbReference>
<evidence type="ECO:0000259" key="5">
    <source>
        <dbReference type="PROSITE" id="PS50994"/>
    </source>
</evidence>
<keyword evidence="2" id="KW-0863">Zinc-finger</keyword>
<dbReference type="Gene3D" id="4.10.60.10">
    <property type="entry name" value="Zinc finger, CCHC-type"/>
    <property type="match status" value="1"/>
</dbReference>
<dbReference type="GO" id="GO:0015074">
    <property type="term" value="P:DNA integration"/>
    <property type="evidence" value="ECO:0007669"/>
    <property type="project" value="InterPro"/>
</dbReference>
<feature type="compositionally biased region" description="Polar residues" evidence="3">
    <location>
        <begin position="766"/>
        <end position="775"/>
    </location>
</feature>